<dbReference type="GO" id="GO:1990904">
    <property type="term" value="C:ribonucleoprotein complex"/>
    <property type="evidence" value="ECO:0007669"/>
    <property type="project" value="UniProtKB-KW"/>
</dbReference>
<evidence type="ECO:0000256" key="4">
    <source>
        <dbReference type="ARBA" id="ARBA00035244"/>
    </source>
</evidence>
<evidence type="ECO:0000313" key="7">
    <source>
        <dbReference type="EMBL" id="OGZ35326.1"/>
    </source>
</evidence>
<evidence type="ECO:0000256" key="5">
    <source>
        <dbReference type="HAMAP-Rule" id="MF_01328"/>
    </source>
</evidence>
<dbReference type="SUPFAM" id="SSF52166">
    <property type="entry name" value="Ribosomal protein L4"/>
    <property type="match status" value="1"/>
</dbReference>
<keyword evidence="2 5" id="KW-0689">Ribosomal protein</keyword>
<evidence type="ECO:0000256" key="2">
    <source>
        <dbReference type="ARBA" id="ARBA00022980"/>
    </source>
</evidence>
<dbReference type="GO" id="GO:0006412">
    <property type="term" value="P:translation"/>
    <property type="evidence" value="ECO:0007669"/>
    <property type="project" value="UniProtKB-UniRule"/>
</dbReference>
<dbReference type="EMBL" id="MHMY01000012">
    <property type="protein sequence ID" value="OGZ35326.1"/>
    <property type="molecule type" value="Genomic_DNA"/>
</dbReference>
<dbReference type="HAMAP" id="MF_01328_B">
    <property type="entry name" value="Ribosomal_uL4_B"/>
    <property type="match status" value="1"/>
</dbReference>
<evidence type="ECO:0000256" key="6">
    <source>
        <dbReference type="SAM" id="MobiDB-lite"/>
    </source>
</evidence>
<dbReference type="NCBIfam" id="TIGR03953">
    <property type="entry name" value="rplD_bact"/>
    <property type="match status" value="1"/>
</dbReference>
<comment type="function">
    <text evidence="5">One of the primary rRNA binding proteins, this protein initially binds near the 5'-end of the 23S rRNA. It is important during the early stages of 50S assembly. It makes multiple contacts with different domains of the 23S rRNA in the assembled 50S subunit and ribosome.</text>
</comment>
<dbReference type="PANTHER" id="PTHR10746:SF6">
    <property type="entry name" value="LARGE RIBOSOMAL SUBUNIT PROTEIN UL4M"/>
    <property type="match status" value="1"/>
</dbReference>
<evidence type="ECO:0000256" key="3">
    <source>
        <dbReference type="ARBA" id="ARBA00023274"/>
    </source>
</evidence>
<keyword evidence="3 5" id="KW-0687">Ribonucleoprotein</keyword>
<keyword evidence="5" id="KW-0694">RNA-binding</keyword>
<evidence type="ECO:0000256" key="1">
    <source>
        <dbReference type="ARBA" id="ARBA00010528"/>
    </source>
</evidence>
<gene>
    <name evidence="5" type="primary">rplD</name>
    <name evidence="7" type="ORF">A2815_02450</name>
</gene>
<feature type="compositionally biased region" description="Basic and acidic residues" evidence="6">
    <location>
        <begin position="49"/>
        <end position="58"/>
    </location>
</feature>
<dbReference type="GO" id="GO:0003735">
    <property type="term" value="F:structural constituent of ribosome"/>
    <property type="evidence" value="ECO:0007669"/>
    <property type="project" value="InterPro"/>
</dbReference>
<dbReference type="InterPro" id="IPR013005">
    <property type="entry name" value="Ribosomal_uL4-like"/>
</dbReference>
<dbReference type="AlphaFoldDB" id="A0A1G2FB74"/>
<dbReference type="GO" id="GO:0005840">
    <property type="term" value="C:ribosome"/>
    <property type="evidence" value="ECO:0007669"/>
    <property type="project" value="UniProtKB-KW"/>
</dbReference>
<evidence type="ECO:0000313" key="8">
    <source>
        <dbReference type="Proteomes" id="UP000176974"/>
    </source>
</evidence>
<feature type="region of interest" description="Disordered" evidence="6">
    <location>
        <begin position="47"/>
        <end position="77"/>
    </location>
</feature>
<dbReference type="InterPro" id="IPR023574">
    <property type="entry name" value="Ribosomal_uL4_dom_sf"/>
</dbReference>
<dbReference type="GO" id="GO:0019843">
    <property type="term" value="F:rRNA binding"/>
    <property type="evidence" value="ECO:0007669"/>
    <property type="project" value="UniProtKB-UniRule"/>
</dbReference>
<comment type="caution">
    <text evidence="7">The sequence shown here is derived from an EMBL/GenBank/DDBJ whole genome shotgun (WGS) entry which is preliminary data.</text>
</comment>
<comment type="subunit">
    <text evidence="5">Part of the 50S ribosomal subunit.</text>
</comment>
<proteinExistence type="inferred from homology"/>
<name>A0A1G2FB74_9BACT</name>
<comment type="similarity">
    <text evidence="1 5">Belongs to the universal ribosomal protein uL4 family.</text>
</comment>
<dbReference type="InterPro" id="IPR002136">
    <property type="entry name" value="Ribosomal_uL4"/>
</dbReference>
<dbReference type="Pfam" id="PF00573">
    <property type="entry name" value="Ribosomal_L4"/>
    <property type="match status" value="1"/>
</dbReference>
<dbReference type="Proteomes" id="UP000176974">
    <property type="component" value="Unassembled WGS sequence"/>
</dbReference>
<organism evidence="7 8">
    <name type="scientific">Candidatus Portnoybacteria bacterium RIFCSPHIGHO2_01_FULL_40_12b</name>
    <dbReference type="NCBI Taxonomy" id="1801994"/>
    <lineage>
        <taxon>Bacteria</taxon>
        <taxon>Candidatus Portnoyibacteriota</taxon>
    </lineage>
</organism>
<keyword evidence="5" id="KW-0699">rRNA-binding</keyword>
<sequence>MLVNIYNQQGKEIGKAELPSEIFDVKMNNDLVHQAVVTQMANKRQVLAHTKDRSEVRGGGKKPWRQKGTGRARHGSIRSPIWKGGGVTFGPTKERVFSKKINKKMKRKALFMALSSKVRDQEFVLLDKLELVEAKTKKMFEILRNIFRVLASVRNKDKESLPKGRTPGVLIVLPASNVKIIRAARNIPKIKIIRADSLNVVDILSFKYLLMPQEAVGVIEKTYLK</sequence>
<feature type="compositionally biased region" description="Basic residues" evidence="6">
    <location>
        <begin position="59"/>
        <end position="76"/>
    </location>
</feature>
<reference evidence="7 8" key="1">
    <citation type="journal article" date="2016" name="Nat. Commun.">
        <title>Thousands of microbial genomes shed light on interconnected biogeochemical processes in an aquifer system.</title>
        <authorList>
            <person name="Anantharaman K."/>
            <person name="Brown C.T."/>
            <person name="Hug L.A."/>
            <person name="Sharon I."/>
            <person name="Castelle C.J."/>
            <person name="Probst A.J."/>
            <person name="Thomas B.C."/>
            <person name="Singh A."/>
            <person name="Wilkins M.J."/>
            <person name="Karaoz U."/>
            <person name="Brodie E.L."/>
            <person name="Williams K.H."/>
            <person name="Hubbard S.S."/>
            <person name="Banfield J.F."/>
        </authorList>
    </citation>
    <scope>NUCLEOTIDE SEQUENCE [LARGE SCALE GENOMIC DNA]</scope>
</reference>
<protein>
    <recommendedName>
        <fullName evidence="4 5">Large ribosomal subunit protein uL4</fullName>
    </recommendedName>
</protein>
<accession>A0A1G2FB74</accession>
<comment type="function">
    <text evidence="5">Forms part of the polypeptide exit tunnel.</text>
</comment>
<dbReference type="Gene3D" id="3.40.1370.10">
    <property type="match status" value="1"/>
</dbReference>
<dbReference type="PANTHER" id="PTHR10746">
    <property type="entry name" value="50S RIBOSOMAL PROTEIN L4"/>
    <property type="match status" value="1"/>
</dbReference>